<dbReference type="KEGG" id="lang:109348673"/>
<sequence length="354" mass="40783">MALKKTLVQRLFNISKISSQTLNNCRISSSSVHGRTSSNPTRPEIEPEPGDNAIFRRFIHKRPGFQPETRSSAFSGSLIGKLRDMDITRTRIRLEGLAPPVTEKVDELREEVVTVEDARKLLKAAQVELVKSRLREIQKTCIPVSEFFRICSENCSDRDQAARIAKMLDESAAVIILGDVVFLRPEQVAKAIHGLLPQRGAKVEESIRKEFEEMERKKSAIDNRADTLVRRELWGGLGFLVVQTMAFMRLTFWELTWDVMEPICFYLTSMYFMTGYTFFLRTSKEPSFEGFYQARFRTKQKRLMKLHNFDTEKYNELRAACSQSTLPKFDSFAAHPFDRPPQHDMEGIIGLKEK</sequence>
<keyword evidence="6" id="KW-0106">Calcium</keyword>
<evidence type="ECO:0000256" key="10">
    <source>
        <dbReference type="SAM" id="Coils"/>
    </source>
</evidence>
<keyword evidence="4" id="KW-0109">Calcium transport</keyword>
<evidence type="ECO:0000256" key="7">
    <source>
        <dbReference type="ARBA" id="ARBA00022989"/>
    </source>
</evidence>
<proteinExistence type="inferred from homology"/>
<dbReference type="GO" id="GO:0036444">
    <property type="term" value="P:calcium import into the mitochondrion"/>
    <property type="evidence" value="ECO:0007669"/>
    <property type="project" value="TreeGrafter"/>
</dbReference>
<feature type="coiled-coil region" evidence="10">
    <location>
        <begin position="105"/>
        <end position="135"/>
    </location>
</feature>
<keyword evidence="9 12" id="KW-0472">Membrane</keyword>
<name>A0A4P1RI56_LUPAN</name>
<evidence type="ECO:0000313" key="15">
    <source>
        <dbReference type="Proteomes" id="UP000188354"/>
    </source>
</evidence>
<gene>
    <name evidence="14" type="ORF">TanjilG_22792</name>
</gene>
<dbReference type="GO" id="GO:0015292">
    <property type="term" value="F:uniporter activity"/>
    <property type="evidence" value="ECO:0007669"/>
    <property type="project" value="TreeGrafter"/>
</dbReference>
<dbReference type="InterPro" id="IPR039055">
    <property type="entry name" value="MCU_fam"/>
</dbReference>
<feature type="region of interest" description="Disordered" evidence="11">
    <location>
        <begin position="28"/>
        <end position="50"/>
    </location>
</feature>
<evidence type="ECO:0000256" key="1">
    <source>
        <dbReference type="ARBA" id="ARBA00004141"/>
    </source>
</evidence>
<feature type="domain" description="Calcium uniporter protein C-terminal" evidence="13">
    <location>
        <begin position="159"/>
        <end position="317"/>
    </location>
</feature>
<keyword evidence="8" id="KW-0406">Ion transport</keyword>
<feature type="coiled-coil region" evidence="10">
    <location>
        <begin position="204"/>
        <end position="231"/>
    </location>
</feature>
<evidence type="ECO:0000256" key="11">
    <source>
        <dbReference type="SAM" id="MobiDB-lite"/>
    </source>
</evidence>
<dbReference type="GO" id="GO:0051560">
    <property type="term" value="P:mitochondrial calcium ion homeostasis"/>
    <property type="evidence" value="ECO:0007669"/>
    <property type="project" value="InterPro"/>
</dbReference>
<dbReference type="PANTHER" id="PTHR13462:SF40">
    <property type="entry name" value="CALCIUM UNIPORTER PROTEIN"/>
    <property type="match status" value="1"/>
</dbReference>
<dbReference type="Proteomes" id="UP000188354">
    <property type="component" value="Chromosome LG06"/>
</dbReference>
<organism evidence="14 15">
    <name type="scientific">Lupinus angustifolius</name>
    <name type="common">Narrow-leaved blue lupine</name>
    <dbReference type="NCBI Taxonomy" id="3871"/>
    <lineage>
        <taxon>Eukaryota</taxon>
        <taxon>Viridiplantae</taxon>
        <taxon>Streptophyta</taxon>
        <taxon>Embryophyta</taxon>
        <taxon>Tracheophyta</taxon>
        <taxon>Spermatophyta</taxon>
        <taxon>Magnoliopsida</taxon>
        <taxon>eudicotyledons</taxon>
        <taxon>Gunneridae</taxon>
        <taxon>Pentapetalae</taxon>
        <taxon>rosids</taxon>
        <taxon>fabids</taxon>
        <taxon>Fabales</taxon>
        <taxon>Fabaceae</taxon>
        <taxon>Papilionoideae</taxon>
        <taxon>50 kb inversion clade</taxon>
        <taxon>genistoids sensu lato</taxon>
        <taxon>core genistoids</taxon>
        <taxon>Genisteae</taxon>
        <taxon>Lupinus</taxon>
    </lineage>
</organism>
<evidence type="ECO:0000313" key="14">
    <source>
        <dbReference type="EMBL" id="OIW10985.1"/>
    </source>
</evidence>
<keyword evidence="5 12" id="KW-0812">Transmembrane</keyword>
<evidence type="ECO:0000256" key="9">
    <source>
        <dbReference type="ARBA" id="ARBA00023136"/>
    </source>
</evidence>
<evidence type="ECO:0000256" key="3">
    <source>
        <dbReference type="ARBA" id="ARBA00022448"/>
    </source>
</evidence>
<comment type="similarity">
    <text evidence="2">Belongs to the MCU (TC 1.A.77) family.</text>
</comment>
<dbReference type="Pfam" id="PF04678">
    <property type="entry name" value="MCU"/>
    <property type="match status" value="1"/>
</dbReference>
<accession>A0A4P1RI56</accession>
<dbReference type="Gramene" id="OIW10985">
    <property type="protein sequence ID" value="OIW10985"/>
    <property type="gene ID" value="TanjilG_22792"/>
</dbReference>
<evidence type="ECO:0000256" key="4">
    <source>
        <dbReference type="ARBA" id="ARBA00022568"/>
    </source>
</evidence>
<feature type="transmembrane region" description="Helical" evidence="12">
    <location>
        <begin position="259"/>
        <end position="279"/>
    </location>
</feature>
<dbReference type="GO" id="GO:0005262">
    <property type="term" value="F:calcium channel activity"/>
    <property type="evidence" value="ECO:0007669"/>
    <property type="project" value="TreeGrafter"/>
</dbReference>
<dbReference type="STRING" id="3871.A0A4P1RI56"/>
<evidence type="ECO:0000256" key="6">
    <source>
        <dbReference type="ARBA" id="ARBA00022837"/>
    </source>
</evidence>
<keyword evidence="3" id="KW-0813">Transport</keyword>
<dbReference type="AlphaFoldDB" id="A0A4P1RI56"/>
<protein>
    <recommendedName>
        <fullName evidence="13">Calcium uniporter protein C-terminal domain-containing protein</fullName>
    </recommendedName>
</protein>
<evidence type="ECO:0000256" key="8">
    <source>
        <dbReference type="ARBA" id="ARBA00023065"/>
    </source>
</evidence>
<dbReference type="PANTHER" id="PTHR13462">
    <property type="entry name" value="CALCIUM UNIPORTER PROTEIN, MITOCHONDRIAL"/>
    <property type="match status" value="1"/>
</dbReference>
<dbReference type="GO" id="GO:1990246">
    <property type="term" value="C:uniplex complex"/>
    <property type="evidence" value="ECO:0007669"/>
    <property type="project" value="TreeGrafter"/>
</dbReference>
<keyword evidence="10" id="KW-0175">Coiled coil</keyword>
<keyword evidence="7 12" id="KW-1133">Transmembrane helix</keyword>
<comment type="subcellular location">
    <subcellularLocation>
        <location evidence="1">Membrane</location>
        <topology evidence="1">Multi-pass membrane protein</topology>
    </subcellularLocation>
</comment>
<feature type="compositionally biased region" description="Polar residues" evidence="11">
    <location>
        <begin position="28"/>
        <end position="41"/>
    </location>
</feature>
<dbReference type="InterPro" id="IPR006769">
    <property type="entry name" value="MCU_C"/>
</dbReference>
<dbReference type="EMBL" id="CM007366">
    <property type="protein sequence ID" value="OIW10985.1"/>
    <property type="molecule type" value="Genomic_DNA"/>
</dbReference>
<reference evidence="14 15" key="1">
    <citation type="journal article" date="2017" name="Plant Biotechnol. J.">
        <title>A comprehensive draft genome sequence for lupin (Lupinus angustifolius), an emerging health food: insights into plant-microbe interactions and legume evolution.</title>
        <authorList>
            <person name="Hane J.K."/>
            <person name="Ming Y."/>
            <person name="Kamphuis L.G."/>
            <person name="Nelson M.N."/>
            <person name="Garg G."/>
            <person name="Atkins C.A."/>
            <person name="Bayer P.E."/>
            <person name="Bravo A."/>
            <person name="Bringans S."/>
            <person name="Cannon S."/>
            <person name="Edwards D."/>
            <person name="Foley R."/>
            <person name="Gao L.L."/>
            <person name="Harrison M.J."/>
            <person name="Huang W."/>
            <person name="Hurgobin B."/>
            <person name="Li S."/>
            <person name="Liu C.W."/>
            <person name="McGrath A."/>
            <person name="Morahan G."/>
            <person name="Murray J."/>
            <person name="Weller J."/>
            <person name="Jian J."/>
            <person name="Singh K.B."/>
        </authorList>
    </citation>
    <scope>NUCLEOTIDE SEQUENCE [LARGE SCALE GENOMIC DNA]</scope>
    <source>
        <strain evidence="15">cv. Tanjil</strain>
        <tissue evidence="14">Whole plant</tissue>
    </source>
</reference>
<keyword evidence="15" id="KW-1185">Reference proteome</keyword>
<evidence type="ECO:0000256" key="5">
    <source>
        <dbReference type="ARBA" id="ARBA00022692"/>
    </source>
</evidence>
<feature type="transmembrane region" description="Helical" evidence="12">
    <location>
        <begin position="233"/>
        <end position="253"/>
    </location>
</feature>
<evidence type="ECO:0000256" key="12">
    <source>
        <dbReference type="SAM" id="Phobius"/>
    </source>
</evidence>
<evidence type="ECO:0000256" key="2">
    <source>
        <dbReference type="ARBA" id="ARBA00005653"/>
    </source>
</evidence>
<evidence type="ECO:0000259" key="13">
    <source>
        <dbReference type="Pfam" id="PF04678"/>
    </source>
</evidence>
<dbReference type="OrthoDB" id="278338at2759"/>